<gene>
    <name evidence="1" type="ORF">PISS_a3079</name>
</gene>
<sequence>MGPFRGSWLIALISEILLKKNSAVKVPMIVSQNQAKTLKNK</sequence>
<organism evidence="1 2">
    <name type="scientific">Pseudoalteromonas issachenkonii</name>
    <dbReference type="NCBI Taxonomy" id="152297"/>
    <lineage>
        <taxon>Bacteria</taxon>
        <taxon>Pseudomonadati</taxon>
        <taxon>Pseudomonadota</taxon>
        <taxon>Gammaproteobacteria</taxon>
        <taxon>Alteromonadales</taxon>
        <taxon>Pseudoalteromonadaceae</taxon>
        <taxon>Pseudoalteromonas</taxon>
    </lineage>
</organism>
<accession>A0ABN5CAU4</accession>
<keyword evidence="2" id="KW-1185">Reference proteome</keyword>
<evidence type="ECO:0000313" key="1">
    <source>
        <dbReference type="EMBL" id="ATC91805.1"/>
    </source>
</evidence>
<reference evidence="1 2" key="1">
    <citation type="submission" date="2015-06" db="EMBL/GenBank/DDBJ databases">
        <authorList>
            <person name="Xie B.-B."/>
            <person name="Rong J.-C."/>
            <person name="Qin Q.-L."/>
            <person name="Zhang Y.-Z."/>
        </authorList>
    </citation>
    <scope>NUCLEOTIDE SEQUENCE [LARGE SCALE GENOMIC DNA]</scope>
    <source>
        <strain evidence="1 2">KMM 3549</strain>
    </source>
</reference>
<dbReference type="EMBL" id="CP011030">
    <property type="protein sequence ID" value="ATC91805.1"/>
    <property type="molecule type" value="Genomic_DNA"/>
</dbReference>
<name>A0ABN5CAU4_9GAMM</name>
<protein>
    <submittedName>
        <fullName evidence="1">Uncharacterized protein</fullName>
    </submittedName>
</protein>
<dbReference type="Proteomes" id="UP000217258">
    <property type="component" value="Chromosome I"/>
</dbReference>
<evidence type="ECO:0000313" key="2">
    <source>
        <dbReference type="Proteomes" id="UP000217258"/>
    </source>
</evidence>
<proteinExistence type="predicted"/>